<evidence type="ECO:0000313" key="1">
    <source>
        <dbReference type="EMBL" id="RAR81000.1"/>
    </source>
</evidence>
<dbReference type="EMBL" id="QLTA01000021">
    <property type="protein sequence ID" value="RAR81000.1"/>
    <property type="molecule type" value="Genomic_DNA"/>
</dbReference>
<keyword evidence="2" id="KW-1185">Reference proteome</keyword>
<accession>A0A328Z4D8</accession>
<dbReference type="Pfam" id="PF03928">
    <property type="entry name" value="HbpS-like"/>
    <property type="match status" value="1"/>
</dbReference>
<dbReference type="InterPro" id="IPR038084">
    <property type="entry name" value="PduO/GlcC-like_sf"/>
</dbReference>
<gene>
    <name evidence="1" type="ORF">AX018_102116</name>
</gene>
<dbReference type="Gene3D" id="3.30.450.150">
    <property type="entry name" value="Haem-degrading domain"/>
    <property type="match status" value="1"/>
</dbReference>
<dbReference type="PANTHER" id="PTHR34309">
    <property type="entry name" value="SLR1406 PROTEIN"/>
    <property type="match status" value="1"/>
</dbReference>
<reference evidence="1 2" key="1">
    <citation type="submission" date="2018-06" db="EMBL/GenBank/DDBJ databases">
        <title>Genomic Encyclopedia of Archaeal and Bacterial Type Strains, Phase II (KMG-II): from individual species to whole genera.</title>
        <authorList>
            <person name="Goeker M."/>
        </authorList>
    </citation>
    <scope>NUCLEOTIDE SEQUENCE [LARGE SCALE GENOMIC DNA]</scope>
    <source>
        <strain evidence="1 2">CFPB 3232</strain>
    </source>
</reference>
<proteinExistence type="predicted"/>
<protein>
    <submittedName>
        <fullName evidence="1">Glc operon protein GlcG</fullName>
    </submittedName>
</protein>
<dbReference type="InterPro" id="IPR052517">
    <property type="entry name" value="GlcG_carb_metab_protein"/>
</dbReference>
<comment type="caution">
    <text evidence="1">The sequence shown here is derived from an EMBL/GenBank/DDBJ whole genome shotgun (WGS) entry which is preliminary data.</text>
</comment>
<dbReference type="AlphaFoldDB" id="A0A328Z4D8"/>
<organism evidence="1 2">
    <name type="scientific">Paracidovorax anthurii</name>
    <dbReference type="NCBI Taxonomy" id="78229"/>
    <lineage>
        <taxon>Bacteria</taxon>
        <taxon>Pseudomonadati</taxon>
        <taxon>Pseudomonadota</taxon>
        <taxon>Betaproteobacteria</taxon>
        <taxon>Burkholderiales</taxon>
        <taxon>Comamonadaceae</taxon>
        <taxon>Paracidovorax</taxon>
    </lineage>
</organism>
<dbReference type="SUPFAM" id="SSF143744">
    <property type="entry name" value="GlcG-like"/>
    <property type="match status" value="1"/>
</dbReference>
<dbReference type="Proteomes" id="UP000248856">
    <property type="component" value="Unassembled WGS sequence"/>
</dbReference>
<name>A0A328Z4D8_9BURK</name>
<evidence type="ECO:0000313" key="2">
    <source>
        <dbReference type="Proteomes" id="UP000248856"/>
    </source>
</evidence>
<dbReference type="PANTHER" id="PTHR34309:SF1">
    <property type="entry name" value="PROTEIN GLCG"/>
    <property type="match status" value="1"/>
</dbReference>
<dbReference type="RefSeq" id="WP_111877512.1">
    <property type="nucleotide sequence ID" value="NZ_CBCSGC010000014.1"/>
</dbReference>
<dbReference type="InterPro" id="IPR005624">
    <property type="entry name" value="PduO/GlcC-like"/>
</dbReference>
<sequence length="133" mass="13343">MTDEQALEVAAKATDAAQGRGLQVAVAVVDAAGLLLAFRRHDDAFPASVDLAIGKARTAASFRRSTQAMQESLEQGRASYLAMPGALPLAGGVPLVSRGAVIGALGISGASSRDDAELAVAAARDAGWAGDPA</sequence>
<dbReference type="OrthoDB" id="9815788at2"/>